<dbReference type="EMBL" id="JBEWTB010000002">
    <property type="protein sequence ID" value="MET4755718.1"/>
    <property type="molecule type" value="Genomic_DNA"/>
</dbReference>
<evidence type="ECO:0000313" key="1">
    <source>
        <dbReference type="EMBL" id="MET4755718.1"/>
    </source>
</evidence>
<dbReference type="RefSeq" id="WP_354010107.1">
    <property type="nucleotide sequence ID" value="NZ_JBEWTA010000001.1"/>
</dbReference>
<accession>A0ABV2SD88</accession>
<keyword evidence="2" id="KW-1185">Reference proteome</keyword>
<proteinExistence type="predicted"/>
<evidence type="ECO:0000313" key="2">
    <source>
        <dbReference type="Proteomes" id="UP001549366"/>
    </source>
</evidence>
<name>A0ABV2SD88_9GAMM</name>
<dbReference type="Pfam" id="PF15937">
    <property type="entry name" value="PrlF_antitoxin"/>
    <property type="match status" value="1"/>
</dbReference>
<dbReference type="Proteomes" id="UP001549366">
    <property type="component" value="Unassembled WGS sequence"/>
</dbReference>
<sequence length="80" mass="8999">MSLKFTENQRSSANADTFDVDEDSLSYEEAFFLSLIDADIQQNPEQLKPIPQDLLECINDLVKGVEVDLDSPLPLDDPIE</sequence>
<reference evidence="1 2" key="1">
    <citation type="submission" date="2024-06" db="EMBL/GenBank/DDBJ databases">
        <title>Genomic Encyclopedia of Type Strains, Phase V (KMG-V): Genome sequencing to study the core and pangenomes of soil and plant-associated prokaryotes.</title>
        <authorList>
            <person name="Whitman W."/>
        </authorList>
    </citation>
    <scope>NUCLEOTIDE SEQUENCE [LARGE SCALE GENOMIC DNA]</scope>
    <source>
        <strain evidence="1 2">NE40</strain>
    </source>
</reference>
<comment type="caution">
    <text evidence="1">The sequence shown here is derived from an EMBL/GenBank/DDBJ whole genome shotgun (WGS) entry which is preliminary data.</text>
</comment>
<organism evidence="1 2">
    <name type="scientific">Endozoicomonas lisbonensis</name>
    <dbReference type="NCBI Taxonomy" id="3120522"/>
    <lineage>
        <taxon>Bacteria</taxon>
        <taxon>Pseudomonadati</taxon>
        <taxon>Pseudomonadota</taxon>
        <taxon>Gammaproteobacteria</taxon>
        <taxon>Oceanospirillales</taxon>
        <taxon>Endozoicomonadaceae</taxon>
        <taxon>Endozoicomonas</taxon>
    </lineage>
</organism>
<dbReference type="InterPro" id="IPR031848">
    <property type="entry name" value="PrlF_antitoxin"/>
</dbReference>
<gene>
    <name evidence="1" type="ORF">V5J35_000910</name>
</gene>
<protein>
    <submittedName>
        <fullName evidence="1">Uncharacterized protein</fullName>
    </submittedName>
</protein>